<keyword evidence="6 7" id="KW-0472">Membrane</keyword>
<dbReference type="InterPro" id="IPR035906">
    <property type="entry name" value="MetI-like_sf"/>
</dbReference>
<feature type="transmembrane region" description="Helical" evidence="7">
    <location>
        <begin position="73"/>
        <end position="95"/>
    </location>
</feature>
<feature type="transmembrane region" description="Helical" evidence="7">
    <location>
        <begin position="256"/>
        <end position="275"/>
    </location>
</feature>
<dbReference type="GO" id="GO:0005886">
    <property type="term" value="C:plasma membrane"/>
    <property type="evidence" value="ECO:0007669"/>
    <property type="project" value="UniProtKB-SubCell"/>
</dbReference>
<evidence type="ECO:0000256" key="6">
    <source>
        <dbReference type="ARBA" id="ARBA00023136"/>
    </source>
</evidence>
<evidence type="ECO:0000313" key="9">
    <source>
        <dbReference type="EMBL" id="TBL72402.1"/>
    </source>
</evidence>
<dbReference type="AlphaFoldDB" id="A0A4Q9DK23"/>
<evidence type="ECO:0000259" key="8">
    <source>
        <dbReference type="PROSITE" id="PS50928"/>
    </source>
</evidence>
<feature type="transmembrane region" description="Helical" evidence="7">
    <location>
        <begin position="107"/>
        <end position="126"/>
    </location>
</feature>
<dbReference type="GO" id="GO:0055085">
    <property type="term" value="P:transmembrane transport"/>
    <property type="evidence" value="ECO:0007669"/>
    <property type="project" value="InterPro"/>
</dbReference>
<comment type="similarity">
    <text evidence="7">Belongs to the binding-protein-dependent transport system permease family.</text>
</comment>
<dbReference type="Pfam" id="PF00528">
    <property type="entry name" value="BPD_transp_1"/>
    <property type="match status" value="1"/>
</dbReference>
<dbReference type="EMBL" id="SIRE01000024">
    <property type="protein sequence ID" value="TBL72402.1"/>
    <property type="molecule type" value="Genomic_DNA"/>
</dbReference>
<dbReference type="Proteomes" id="UP000293142">
    <property type="component" value="Unassembled WGS sequence"/>
</dbReference>
<sequence>MKESRLFGAVNGVLLGIVGILTLFPLYYVFVVSFTDPAEYISKQGFVLFPEKWSLLSYKYILSTSAYLNATGVSVYLAVVGTALSLIVTASLAYGLSRKRLKIRRPLMLMILFTILFSPGIIPHYILVRDLGLINSLWSLIIPALSSGWYVFLMKSFFDSIPPSLEEAAMMDGYNDVGIFFRIILPLSLPAMAAFGLFYAVGYWNTYFTAVLYINDSTKWPLQILLQNILIDSSTSSQGSGAAEIMNEQQLPAQTLKMAAVVVATVPILLVYPLLQKHFAKGVMLGSIKE</sequence>
<keyword evidence="3" id="KW-1003">Cell membrane</keyword>
<dbReference type="OrthoDB" id="9810086at2"/>
<keyword evidence="10" id="KW-1185">Reference proteome</keyword>
<feature type="domain" description="ABC transmembrane type-1" evidence="8">
    <location>
        <begin position="71"/>
        <end position="275"/>
    </location>
</feature>
<feature type="transmembrane region" description="Helical" evidence="7">
    <location>
        <begin position="12"/>
        <end position="30"/>
    </location>
</feature>
<accession>A0A4Q9DK23</accession>
<evidence type="ECO:0000256" key="3">
    <source>
        <dbReference type="ARBA" id="ARBA00022475"/>
    </source>
</evidence>
<proteinExistence type="inferred from homology"/>
<reference evidence="9 10" key="1">
    <citation type="submission" date="2019-02" db="EMBL/GenBank/DDBJ databases">
        <title>Paenibacillus sp. nov., isolated from surface-sterilized tissue of Thalictrum simplex L.</title>
        <authorList>
            <person name="Tuo L."/>
        </authorList>
    </citation>
    <scope>NUCLEOTIDE SEQUENCE [LARGE SCALE GENOMIC DNA]</scope>
    <source>
        <strain evidence="9 10">N2SHLJ1</strain>
    </source>
</reference>
<feature type="transmembrane region" description="Helical" evidence="7">
    <location>
        <begin position="179"/>
        <end position="201"/>
    </location>
</feature>
<dbReference type="InterPro" id="IPR000515">
    <property type="entry name" value="MetI-like"/>
</dbReference>
<dbReference type="PANTHER" id="PTHR43744:SF9">
    <property type="entry name" value="POLYGALACTURONAN_RHAMNOGALACTURONAN TRANSPORT SYSTEM PERMEASE PROTEIN YTCP"/>
    <property type="match status" value="1"/>
</dbReference>
<dbReference type="CDD" id="cd06261">
    <property type="entry name" value="TM_PBP2"/>
    <property type="match status" value="1"/>
</dbReference>
<gene>
    <name evidence="9" type="ORF">EYB31_28890</name>
</gene>
<evidence type="ECO:0000313" key="10">
    <source>
        <dbReference type="Proteomes" id="UP000293142"/>
    </source>
</evidence>
<evidence type="ECO:0000256" key="4">
    <source>
        <dbReference type="ARBA" id="ARBA00022692"/>
    </source>
</evidence>
<keyword evidence="4 7" id="KW-0812">Transmembrane</keyword>
<evidence type="ECO:0000256" key="1">
    <source>
        <dbReference type="ARBA" id="ARBA00004651"/>
    </source>
</evidence>
<dbReference type="RefSeq" id="WP_131016970.1">
    <property type="nucleotide sequence ID" value="NZ_SIRE01000024.1"/>
</dbReference>
<keyword evidence="5 7" id="KW-1133">Transmembrane helix</keyword>
<comment type="caution">
    <text evidence="9">The sequence shown here is derived from an EMBL/GenBank/DDBJ whole genome shotgun (WGS) entry which is preliminary data.</text>
</comment>
<dbReference type="Gene3D" id="1.10.3720.10">
    <property type="entry name" value="MetI-like"/>
    <property type="match status" value="1"/>
</dbReference>
<name>A0A4Q9DK23_9BACL</name>
<keyword evidence="2 7" id="KW-0813">Transport</keyword>
<protein>
    <submittedName>
        <fullName evidence="9">Carbohydrate ABC transporter permease</fullName>
    </submittedName>
</protein>
<dbReference type="PROSITE" id="PS50928">
    <property type="entry name" value="ABC_TM1"/>
    <property type="match status" value="1"/>
</dbReference>
<evidence type="ECO:0000256" key="5">
    <source>
        <dbReference type="ARBA" id="ARBA00022989"/>
    </source>
</evidence>
<feature type="transmembrane region" description="Helical" evidence="7">
    <location>
        <begin position="138"/>
        <end position="158"/>
    </location>
</feature>
<comment type="subcellular location">
    <subcellularLocation>
        <location evidence="1 7">Cell membrane</location>
        <topology evidence="1 7">Multi-pass membrane protein</topology>
    </subcellularLocation>
</comment>
<evidence type="ECO:0000256" key="2">
    <source>
        <dbReference type="ARBA" id="ARBA00022448"/>
    </source>
</evidence>
<organism evidence="9 10">
    <name type="scientific">Paenibacillus thalictri</name>
    <dbReference type="NCBI Taxonomy" id="2527873"/>
    <lineage>
        <taxon>Bacteria</taxon>
        <taxon>Bacillati</taxon>
        <taxon>Bacillota</taxon>
        <taxon>Bacilli</taxon>
        <taxon>Bacillales</taxon>
        <taxon>Paenibacillaceae</taxon>
        <taxon>Paenibacillus</taxon>
    </lineage>
</organism>
<evidence type="ECO:0000256" key="7">
    <source>
        <dbReference type="RuleBase" id="RU363032"/>
    </source>
</evidence>
<dbReference type="SUPFAM" id="SSF161098">
    <property type="entry name" value="MetI-like"/>
    <property type="match status" value="1"/>
</dbReference>
<dbReference type="PANTHER" id="PTHR43744">
    <property type="entry name" value="ABC TRANSPORTER PERMEASE PROTEIN MG189-RELATED-RELATED"/>
    <property type="match status" value="1"/>
</dbReference>